<evidence type="ECO:0000313" key="3">
    <source>
        <dbReference type="EMBL" id="GEA30792.1"/>
    </source>
</evidence>
<dbReference type="RefSeq" id="WP_051144940.1">
    <property type="nucleotide sequence ID" value="NZ_BJLA01000004.1"/>
</dbReference>
<protein>
    <recommendedName>
        <fullName evidence="2">CRISPR type III-associated protein domain-containing protein</fullName>
    </recommendedName>
</protein>
<evidence type="ECO:0000256" key="1">
    <source>
        <dbReference type="ARBA" id="ARBA00023118"/>
    </source>
</evidence>
<dbReference type="NCBIfam" id="TIGR02581">
    <property type="entry name" value="cas_cyan_RAMP"/>
    <property type="match status" value="1"/>
</dbReference>
<dbReference type="InterPro" id="IPR013411">
    <property type="entry name" value="CRISPR-assoc_RAMP_Csx7"/>
</dbReference>
<dbReference type="Pfam" id="PF03787">
    <property type="entry name" value="RAMPs"/>
    <property type="match status" value="1"/>
</dbReference>
<dbReference type="PANTHER" id="PTHR35579">
    <property type="entry name" value="CRISPR SYSTEM CMS ENDORIBONUCLEASE CSM3"/>
    <property type="match status" value="1"/>
</dbReference>
<dbReference type="EMBL" id="BJLA01000004">
    <property type="protein sequence ID" value="GEA30792.1"/>
    <property type="molecule type" value="Genomic_DNA"/>
</dbReference>
<dbReference type="InterPro" id="IPR052216">
    <property type="entry name" value="CRISPR_Csm3_endoribonuclease"/>
</dbReference>
<reference evidence="3 4" key="1">
    <citation type="submission" date="2019-06" db="EMBL/GenBank/DDBJ databases">
        <title>Draft genome sequence of Clostridium diolis DSM 15410.</title>
        <authorList>
            <person name="Kobayashi H."/>
            <person name="Tanizawa Y."/>
            <person name="Tohno M."/>
        </authorList>
    </citation>
    <scope>NUCLEOTIDE SEQUENCE [LARGE SCALE GENOMIC DNA]</scope>
    <source>
        <strain evidence="3 4">DSM 15410</strain>
    </source>
</reference>
<dbReference type="PANTHER" id="PTHR35579:SF6">
    <property type="entry name" value="DUF324 DOMAIN-CONTAINING PROTEIN"/>
    <property type="match status" value="1"/>
</dbReference>
<accession>A0AAV3W024</accession>
<comment type="caution">
    <text evidence="3">The sequence shown here is derived from an EMBL/GenBank/DDBJ whole genome shotgun (WGS) entry which is preliminary data.</text>
</comment>
<proteinExistence type="predicted"/>
<keyword evidence="1" id="KW-0051">Antiviral defense</keyword>
<name>A0AAV3W024_9CLOT</name>
<keyword evidence="4" id="KW-1185">Reference proteome</keyword>
<dbReference type="AlphaFoldDB" id="A0AAV3W024"/>
<dbReference type="Proteomes" id="UP000325212">
    <property type="component" value="Unassembled WGS sequence"/>
</dbReference>
<evidence type="ECO:0000313" key="4">
    <source>
        <dbReference type="Proteomes" id="UP000325212"/>
    </source>
</evidence>
<dbReference type="InterPro" id="IPR005537">
    <property type="entry name" value="RAMP_III_fam"/>
</dbReference>
<sequence>MFGKLKNEAILTFDIVTQSPLYIREGTDNSLDPSAVDGKYMTTYKDGKLEPFIPGTSLKGAFRSRAERVLRNNGACDIINRHECIPNNKLKPRTGQERYKKSCPICRLFGSNVIKSRVSFSDAYVFNEYKVGQRTCVAIDRITGSAKGSALYSFEYIEDAVFKEKIALQNFEPYQIKLLLYLIEEMNEGFLTLGGLTSKGFGCVKAENLELKIKQYGKDDLSSKNYEFKDYYNAKNVKGFDEISKLVSYVDFTKLKRDGDIDEQTI</sequence>
<organism evidence="3 4">
    <name type="scientific">Clostridium diolis</name>
    <dbReference type="NCBI Taxonomy" id="223919"/>
    <lineage>
        <taxon>Bacteria</taxon>
        <taxon>Bacillati</taxon>
        <taxon>Bacillota</taxon>
        <taxon>Clostridia</taxon>
        <taxon>Eubacteriales</taxon>
        <taxon>Clostridiaceae</taxon>
        <taxon>Clostridium</taxon>
    </lineage>
</organism>
<gene>
    <name evidence="3" type="ORF">CDIOL_17150</name>
</gene>
<dbReference type="GO" id="GO:0051607">
    <property type="term" value="P:defense response to virus"/>
    <property type="evidence" value="ECO:0007669"/>
    <property type="project" value="UniProtKB-KW"/>
</dbReference>
<evidence type="ECO:0000259" key="2">
    <source>
        <dbReference type="Pfam" id="PF03787"/>
    </source>
</evidence>
<feature type="domain" description="CRISPR type III-associated protein" evidence="2">
    <location>
        <begin position="15"/>
        <end position="205"/>
    </location>
</feature>